<evidence type="ECO:0000313" key="2">
    <source>
        <dbReference type="EMBL" id="GFQ96113.1"/>
    </source>
</evidence>
<dbReference type="OrthoDB" id="6433260at2759"/>
<feature type="coiled-coil region" evidence="1">
    <location>
        <begin position="208"/>
        <end position="235"/>
    </location>
</feature>
<evidence type="ECO:0000256" key="1">
    <source>
        <dbReference type="SAM" id="Coils"/>
    </source>
</evidence>
<protein>
    <submittedName>
        <fullName evidence="2">Uncharacterized protein</fullName>
    </submittedName>
</protein>
<keyword evidence="3" id="KW-1185">Reference proteome</keyword>
<keyword evidence="1" id="KW-0175">Coiled coil</keyword>
<accession>A0A8X6G5K5</accession>
<sequence>MEMHTLETLSDVVEEPEHETTAEMAIVGIQTEQENGPIVKVQNKIEFYANPNQSVQEQVQRETSLLDEIEALKDNLNQQNAVLMRLKEELEESNFRLAEKEQLLVLLQLEHSRLNTLLTQNGVREVEEKECQTELYENIDYEALKEEVLVLRQKNLQHYEKITHQHNTIQSVKSQLSSTISHLKHLKDAATKQLKKQKHQITKSLKLKQQLHDTKVELEKKYMELEKKNEKFLIKNFNLSM</sequence>
<feature type="coiled-coil region" evidence="1">
    <location>
        <begin position="52"/>
        <end position="103"/>
    </location>
</feature>
<dbReference type="AlphaFoldDB" id="A0A8X6G5K5"/>
<evidence type="ECO:0000313" key="3">
    <source>
        <dbReference type="Proteomes" id="UP000887116"/>
    </source>
</evidence>
<reference evidence="2" key="1">
    <citation type="submission" date="2020-07" db="EMBL/GenBank/DDBJ databases">
        <title>Multicomponent nature underlies the extraordinary mechanical properties of spider dragline silk.</title>
        <authorList>
            <person name="Kono N."/>
            <person name="Nakamura H."/>
            <person name="Mori M."/>
            <person name="Yoshida Y."/>
            <person name="Ohtoshi R."/>
            <person name="Malay A.D."/>
            <person name="Moran D.A.P."/>
            <person name="Tomita M."/>
            <person name="Numata K."/>
            <person name="Arakawa K."/>
        </authorList>
    </citation>
    <scope>NUCLEOTIDE SEQUENCE</scope>
</reference>
<proteinExistence type="predicted"/>
<dbReference type="Proteomes" id="UP000887116">
    <property type="component" value="Unassembled WGS sequence"/>
</dbReference>
<dbReference type="EMBL" id="BMAO01014624">
    <property type="protein sequence ID" value="GFQ96113.1"/>
    <property type="molecule type" value="Genomic_DNA"/>
</dbReference>
<gene>
    <name evidence="2" type="primary">AVEN_231046_1</name>
    <name evidence="2" type="ORF">TNCT_3551</name>
</gene>
<name>A0A8X6G5K5_TRICU</name>
<comment type="caution">
    <text evidence="2">The sequence shown here is derived from an EMBL/GenBank/DDBJ whole genome shotgun (WGS) entry which is preliminary data.</text>
</comment>
<organism evidence="2 3">
    <name type="scientific">Trichonephila clavata</name>
    <name type="common">Joro spider</name>
    <name type="synonym">Nephila clavata</name>
    <dbReference type="NCBI Taxonomy" id="2740835"/>
    <lineage>
        <taxon>Eukaryota</taxon>
        <taxon>Metazoa</taxon>
        <taxon>Ecdysozoa</taxon>
        <taxon>Arthropoda</taxon>
        <taxon>Chelicerata</taxon>
        <taxon>Arachnida</taxon>
        <taxon>Araneae</taxon>
        <taxon>Araneomorphae</taxon>
        <taxon>Entelegynae</taxon>
        <taxon>Araneoidea</taxon>
        <taxon>Nephilidae</taxon>
        <taxon>Trichonephila</taxon>
    </lineage>
</organism>